<feature type="transmembrane region" description="Helical" evidence="1">
    <location>
        <begin position="119"/>
        <end position="137"/>
    </location>
</feature>
<feature type="transmembrane region" description="Helical" evidence="1">
    <location>
        <begin position="92"/>
        <end position="113"/>
    </location>
</feature>
<evidence type="ECO:0000256" key="1">
    <source>
        <dbReference type="SAM" id="Phobius"/>
    </source>
</evidence>
<protein>
    <submittedName>
        <fullName evidence="2">Uncharacterized protein</fullName>
    </submittedName>
</protein>
<dbReference type="EMBL" id="VYZN01000001">
    <property type="protein sequence ID" value="KAE9545391.1"/>
    <property type="molecule type" value="Genomic_DNA"/>
</dbReference>
<evidence type="ECO:0000313" key="2">
    <source>
        <dbReference type="EMBL" id="KAE9545391.1"/>
    </source>
</evidence>
<dbReference type="AlphaFoldDB" id="A0A6G0U8D5"/>
<dbReference type="Proteomes" id="UP000475862">
    <property type="component" value="Unassembled WGS sequence"/>
</dbReference>
<organism evidence="2 3">
    <name type="scientific">Aphis glycines</name>
    <name type="common">Soybean aphid</name>
    <dbReference type="NCBI Taxonomy" id="307491"/>
    <lineage>
        <taxon>Eukaryota</taxon>
        <taxon>Metazoa</taxon>
        <taxon>Ecdysozoa</taxon>
        <taxon>Arthropoda</taxon>
        <taxon>Hexapoda</taxon>
        <taxon>Insecta</taxon>
        <taxon>Pterygota</taxon>
        <taxon>Neoptera</taxon>
        <taxon>Paraneoptera</taxon>
        <taxon>Hemiptera</taxon>
        <taxon>Sternorrhyncha</taxon>
        <taxon>Aphidomorpha</taxon>
        <taxon>Aphidoidea</taxon>
        <taxon>Aphididae</taxon>
        <taxon>Aphidini</taxon>
        <taxon>Aphis</taxon>
        <taxon>Aphis</taxon>
    </lineage>
</organism>
<gene>
    <name evidence="2" type="ORF">AGLY_000934</name>
</gene>
<proteinExistence type="predicted"/>
<accession>A0A6G0U8D5</accession>
<comment type="caution">
    <text evidence="2">The sequence shown here is derived from an EMBL/GenBank/DDBJ whole genome shotgun (WGS) entry which is preliminary data.</text>
</comment>
<reference evidence="2 3" key="1">
    <citation type="submission" date="2019-08" db="EMBL/GenBank/DDBJ databases">
        <title>The genome of the soybean aphid Biotype 1, its phylome, world population structure and adaptation to the North American continent.</title>
        <authorList>
            <person name="Giordano R."/>
            <person name="Donthu R.K."/>
            <person name="Hernandez A.G."/>
            <person name="Wright C.L."/>
            <person name="Zimin A.V."/>
        </authorList>
    </citation>
    <scope>NUCLEOTIDE SEQUENCE [LARGE SCALE GENOMIC DNA]</scope>
    <source>
        <tissue evidence="2">Whole aphids</tissue>
    </source>
</reference>
<keyword evidence="1" id="KW-0812">Transmembrane</keyword>
<evidence type="ECO:0000313" key="3">
    <source>
        <dbReference type="Proteomes" id="UP000475862"/>
    </source>
</evidence>
<name>A0A6G0U8D5_APHGL</name>
<keyword evidence="1" id="KW-0472">Membrane</keyword>
<keyword evidence="1" id="KW-1133">Transmembrane helix</keyword>
<sequence>MFVESQSIYRKYYRRLCSAIVTYKRLWSQKKRSRNKDKRRAYRFNRIMRTVRDPNLPLKSENYRDSLIQEVVLKKKNCFLLLTVKFMVLSQAYRIIGCVVCSFSAVTASYNLYQWFSNIFFVYHLGVLLISHVPLMTKNRTNQINRIFIINFPFYYHLALRVPPCSLSRRYYSLKTADLYRT</sequence>
<keyword evidence="3" id="KW-1185">Reference proteome</keyword>